<evidence type="ECO:0000313" key="3">
    <source>
        <dbReference type="EMBL" id="MDY0883788.1"/>
    </source>
</evidence>
<name>A0ABU5EEA5_9PROT</name>
<dbReference type="SUPFAM" id="SSF50494">
    <property type="entry name" value="Trypsin-like serine proteases"/>
    <property type="match status" value="1"/>
</dbReference>
<keyword evidence="1" id="KW-0175">Coiled coil</keyword>
<dbReference type="PRINTS" id="PR00834">
    <property type="entry name" value="PROTEASES2C"/>
</dbReference>
<organism evidence="3 4">
    <name type="scientific">Dongia soli</name>
    <dbReference type="NCBI Taxonomy" id="600628"/>
    <lineage>
        <taxon>Bacteria</taxon>
        <taxon>Pseudomonadati</taxon>
        <taxon>Pseudomonadota</taxon>
        <taxon>Alphaproteobacteria</taxon>
        <taxon>Rhodospirillales</taxon>
        <taxon>Dongiaceae</taxon>
        <taxon>Dongia</taxon>
    </lineage>
</organism>
<dbReference type="InterPro" id="IPR009003">
    <property type="entry name" value="Peptidase_S1_PA"/>
</dbReference>
<sequence length="363" mass="37178">MIAGLGCGAGFAIAQTAGDATPPAQENPAPSAPGGVAPAPNMPTPVDPNIELRDKLAKIRKDNDDLAAKLKELQLLIDLNVCDPATKSKIEALFQQASLTPPADAQMTPMAAEVTDTDTAGMVQQSLRTPSDTAAIGPASNPLDQTRLLKLLNSMTVFVITPNAFGSGIVVAPNLVLTNRHVVEQSKGQVVVMNKSAGFALQGRVVATTETSNFNQEDFALVSVDGTLPAVAPQLAAEPQPLDRVIAAGYPGTVISNDQNFRKLLEGGVGDAPDLVLSSGIINTVQNSKSAVPVVVHTADIAPGSSGGPLVNSCGQIVGINTFLRQGDGGTARFAISADVIGHFLTAHHAVLPVGPKCGADAG</sequence>
<protein>
    <submittedName>
        <fullName evidence="3">Trypsin-like peptidase domain-containing protein</fullName>
    </submittedName>
</protein>
<accession>A0ABU5EEA5</accession>
<dbReference type="RefSeq" id="WP_320508855.1">
    <property type="nucleotide sequence ID" value="NZ_JAXCLW010000003.1"/>
</dbReference>
<dbReference type="PANTHER" id="PTHR43019">
    <property type="entry name" value="SERINE ENDOPROTEASE DEGS"/>
    <property type="match status" value="1"/>
</dbReference>
<feature type="coiled-coil region" evidence="1">
    <location>
        <begin position="49"/>
        <end position="76"/>
    </location>
</feature>
<keyword evidence="4" id="KW-1185">Reference proteome</keyword>
<dbReference type="EMBL" id="JAXCLW010000003">
    <property type="protein sequence ID" value="MDY0883788.1"/>
    <property type="molecule type" value="Genomic_DNA"/>
</dbReference>
<dbReference type="InterPro" id="IPR043504">
    <property type="entry name" value="Peptidase_S1_PA_chymotrypsin"/>
</dbReference>
<dbReference type="Proteomes" id="UP001279642">
    <property type="component" value="Unassembled WGS sequence"/>
</dbReference>
<evidence type="ECO:0000256" key="1">
    <source>
        <dbReference type="SAM" id="Coils"/>
    </source>
</evidence>
<dbReference type="InterPro" id="IPR001940">
    <property type="entry name" value="Peptidase_S1C"/>
</dbReference>
<gene>
    <name evidence="3" type="ORF">SMD27_13120</name>
</gene>
<proteinExistence type="predicted"/>
<feature type="region of interest" description="Disordered" evidence="2">
    <location>
        <begin position="18"/>
        <end position="43"/>
    </location>
</feature>
<evidence type="ECO:0000313" key="4">
    <source>
        <dbReference type="Proteomes" id="UP001279642"/>
    </source>
</evidence>
<evidence type="ECO:0000256" key="2">
    <source>
        <dbReference type="SAM" id="MobiDB-lite"/>
    </source>
</evidence>
<feature type="compositionally biased region" description="Low complexity" evidence="2">
    <location>
        <begin position="28"/>
        <end position="39"/>
    </location>
</feature>
<comment type="caution">
    <text evidence="3">The sequence shown here is derived from an EMBL/GenBank/DDBJ whole genome shotgun (WGS) entry which is preliminary data.</text>
</comment>
<dbReference type="PANTHER" id="PTHR43019:SF23">
    <property type="entry name" value="PROTEASE DO-LIKE 5, CHLOROPLASTIC"/>
    <property type="match status" value="1"/>
</dbReference>
<dbReference type="Gene3D" id="2.40.10.10">
    <property type="entry name" value="Trypsin-like serine proteases"/>
    <property type="match status" value="2"/>
</dbReference>
<dbReference type="Pfam" id="PF13365">
    <property type="entry name" value="Trypsin_2"/>
    <property type="match status" value="1"/>
</dbReference>
<reference evidence="3 4" key="1">
    <citation type="journal article" date="2016" name="Antonie Van Leeuwenhoek">
        <title>Dongia soli sp. nov., isolated from soil from Dokdo, Korea.</title>
        <authorList>
            <person name="Kim D.U."/>
            <person name="Lee H."/>
            <person name="Kim H."/>
            <person name="Kim S.G."/>
            <person name="Ka J.O."/>
        </authorList>
    </citation>
    <scope>NUCLEOTIDE SEQUENCE [LARGE SCALE GENOMIC DNA]</scope>
    <source>
        <strain evidence="3 4">D78</strain>
    </source>
</reference>